<feature type="coiled-coil region" evidence="6">
    <location>
        <begin position="673"/>
        <end position="700"/>
    </location>
</feature>
<comment type="subcellular location">
    <subcellularLocation>
        <location evidence="1">Membrane</location>
        <topology evidence="1">Multi-pass membrane protein</topology>
    </subcellularLocation>
</comment>
<dbReference type="Proteomes" id="UP000799428">
    <property type="component" value="Unassembled WGS sequence"/>
</dbReference>
<dbReference type="InterPro" id="IPR052337">
    <property type="entry name" value="SAT4-like"/>
</dbReference>
<evidence type="ECO:0000259" key="9">
    <source>
        <dbReference type="Pfam" id="PF20684"/>
    </source>
</evidence>
<dbReference type="GO" id="GO:0016020">
    <property type="term" value="C:membrane"/>
    <property type="evidence" value="ECO:0007669"/>
    <property type="project" value="UniProtKB-SubCell"/>
</dbReference>
<feature type="region of interest" description="Disordered" evidence="7">
    <location>
        <begin position="629"/>
        <end position="661"/>
    </location>
</feature>
<feature type="transmembrane region" description="Helical" evidence="8">
    <location>
        <begin position="83"/>
        <end position="105"/>
    </location>
</feature>
<feature type="region of interest" description="Disordered" evidence="7">
    <location>
        <begin position="407"/>
        <end position="428"/>
    </location>
</feature>
<dbReference type="OrthoDB" id="4682787at2759"/>
<organism evidence="10 11">
    <name type="scientific">Pleomassaria siparia CBS 279.74</name>
    <dbReference type="NCBI Taxonomy" id="1314801"/>
    <lineage>
        <taxon>Eukaryota</taxon>
        <taxon>Fungi</taxon>
        <taxon>Dikarya</taxon>
        <taxon>Ascomycota</taxon>
        <taxon>Pezizomycotina</taxon>
        <taxon>Dothideomycetes</taxon>
        <taxon>Pleosporomycetidae</taxon>
        <taxon>Pleosporales</taxon>
        <taxon>Pleomassariaceae</taxon>
        <taxon>Pleomassaria</taxon>
    </lineage>
</organism>
<sequence>MAPTQNIPAAASAQDQLAVKMMHLLNTRALLPVPKGESAEWTLDSPNQVWFLVIAICCIAIPGLFMMVRAYTKLAIVKSFEIADYFICLAFCLIIVEVGIGYNAVKWGAGVHQWHITNGQLFEQLYWLNAGEITYCPLSFVVKMAVLLQYLRLFAPDRKSAKVMWYGSWITIAACFIFYVVLTFWTAFYCYPRQMIWNKLTPGGKCHDHSPIVMSQGTFNMISDVIILLLPTYSLWKLNVPRARKIVITALFATGLLAIAASAMRIVFTAKIEDTFRKADVSHNAFYIGLWTMVEVSLGLVVACSLSLPRLIQAKGQKLKKAVASPFSSLRSATGNTPKGSLASHTGKNARLSATMERSLGQQPMPRQDMRALQVLPQNNGKQPVANEQAQFHEAQQQRLLNPIQEDLNDRSCQPTPGGASSRYSSKRNSMDDIERGMGVGVAPFNISHRPDRVSQFPSGRRQSIHQAEYAATQEPWNSDPWSVDTTDLRNMPSRQNSIPPRKPLAPTSAVDARISRWPSKLDKHRSVYSLAPDPDSTSLSEHYTTPTLPQTTFIPPMRYMPTPDTHISHWPSNAQQPETQYHPPPPFAAKQSTSEPQYEPTPLIEPPAIPPHSPLRLHFALATPPATALEKCSPTPSSNYGSPEMESHSSPQPHSLPAYDETGGEILLARSYSRQKRRLTNEKMTIEQIEQEMNSLQQFRFEEVKKSLDSAVRGAHGYHA</sequence>
<dbReference type="Pfam" id="PF20684">
    <property type="entry name" value="Fung_rhodopsin"/>
    <property type="match status" value="1"/>
</dbReference>
<dbReference type="PANTHER" id="PTHR33048">
    <property type="entry name" value="PTH11-LIKE INTEGRAL MEMBRANE PROTEIN (AFU_ORTHOLOGUE AFUA_5G11245)"/>
    <property type="match status" value="1"/>
</dbReference>
<feature type="transmembrane region" description="Helical" evidence="8">
    <location>
        <begin position="248"/>
        <end position="268"/>
    </location>
</feature>
<evidence type="ECO:0000256" key="2">
    <source>
        <dbReference type="ARBA" id="ARBA00022692"/>
    </source>
</evidence>
<feature type="compositionally biased region" description="Polar residues" evidence="7">
    <location>
        <begin position="536"/>
        <end position="554"/>
    </location>
</feature>
<feature type="domain" description="Rhodopsin" evidence="9">
    <location>
        <begin position="68"/>
        <end position="312"/>
    </location>
</feature>
<feature type="transmembrane region" description="Helical" evidence="8">
    <location>
        <begin position="288"/>
        <end position="312"/>
    </location>
</feature>
<comment type="similarity">
    <text evidence="5">Belongs to the SAT4 family.</text>
</comment>
<dbReference type="EMBL" id="MU005770">
    <property type="protein sequence ID" value="KAF2709414.1"/>
    <property type="molecule type" value="Genomic_DNA"/>
</dbReference>
<evidence type="ECO:0000256" key="6">
    <source>
        <dbReference type="SAM" id="Coils"/>
    </source>
</evidence>
<evidence type="ECO:0000256" key="3">
    <source>
        <dbReference type="ARBA" id="ARBA00022989"/>
    </source>
</evidence>
<evidence type="ECO:0000313" key="10">
    <source>
        <dbReference type="EMBL" id="KAF2709414.1"/>
    </source>
</evidence>
<feature type="compositionally biased region" description="Polar residues" evidence="7">
    <location>
        <begin position="571"/>
        <end position="580"/>
    </location>
</feature>
<feature type="region of interest" description="Disordered" evidence="7">
    <location>
        <begin position="493"/>
        <end position="512"/>
    </location>
</feature>
<protein>
    <recommendedName>
        <fullName evidence="9">Rhodopsin domain-containing protein</fullName>
    </recommendedName>
</protein>
<proteinExistence type="inferred from homology"/>
<feature type="transmembrane region" description="Helical" evidence="8">
    <location>
        <begin position="125"/>
        <end position="151"/>
    </location>
</feature>
<evidence type="ECO:0000313" key="11">
    <source>
        <dbReference type="Proteomes" id="UP000799428"/>
    </source>
</evidence>
<evidence type="ECO:0000256" key="7">
    <source>
        <dbReference type="SAM" id="MobiDB-lite"/>
    </source>
</evidence>
<dbReference type="PANTHER" id="PTHR33048:SF146">
    <property type="entry name" value="INTEGRAL MEMBRANE PROTEIN"/>
    <property type="match status" value="1"/>
</dbReference>
<feature type="transmembrane region" description="Helical" evidence="8">
    <location>
        <begin position="49"/>
        <end position="71"/>
    </location>
</feature>
<keyword evidence="2 8" id="KW-0812">Transmembrane</keyword>
<accession>A0A6G1K9C7</accession>
<name>A0A6G1K9C7_9PLEO</name>
<keyword evidence="11" id="KW-1185">Reference proteome</keyword>
<reference evidence="10" key="1">
    <citation type="journal article" date="2020" name="Stud. Mycol.">
        <title>101 Dothideomycetes genomes: a test case for predicting lifestyles and emergence of pathogens.</title>
        <authorList>
            <person name="Haridas S."/>
            <person name="Albert R."/>
            <person name="Binder M."/>
            <person name="Bloem J."/>
            <person name="Labutti K."/>
            <person name="Salamov A."/>
            <person name="Andreopoulos B."/>
            <person name="Baker S."/>
            <person name="Barry K."/>
            <person name="Bills G."/>
            <person name="Bluhm B."/>
            <person name="Cannon C."/>
            <person name="Castanera R."/>
            <person name="Culley D."/>
            <person name="Daum C."/>
            <person name="Ezra D."/>
            <person name="Gonzalez J."/>
            <person name="Henrissat B."/>
            <person name="Kuo A."/>
            <person name="Liang C."/>
            <person name="Lipzen A."/>
            <person name="Lutzoni F."/>
            <person name="Magnuson J."/>
            <person name="Mondo S."/>
            <person name="Nolan M."/>
            <person name="Ohm R."/>
            <person name="Pangilinan J."/>
            <person name="Park H.-J."/>
            <person name="Ramirez L."/>
            <person name="Alfaro M."/>
            <person name="Sun H."/>
            <person name="Tritt A."/>
            <person name="Yoshinaga Y."/>
            <person name="Zwiers L.-H."/>
            <person name="Turgeon B."/>
            <person name="Goodwin S."/>
            <person name="Spatafora J."/>
            <person name="Crous P."/>
            <person name="Grigoriev I."/>
        </authorList>
    </citation>
    <scope>NUCLEOTIDE SEQUENCE</scope>
    <source>
        <strain evidence="10">CBS 279.74</strain>
    </source>
</reference>
<evidence type="ECO:0000256" key="1">
    <source>
        <dbReference type="ARBA" id="ARBA00004141"/>
    </source>
</evidence>
<evidence type="ECO:0000256" key="4">
    <source>
        <dbReference type="ARBA" id="ARBA00023136"/>
    </source>
</evidence>
<evidence type="ECO:0000256" key="5">
    <source>
        <dbReference type="ARBA" id="ARBA00038359"/>
    </source>
</evidence>
<feature type="region of interest" description="Disordered" evidence="7">
    <location>
        <begin position="533"/>
        <end position="601"/>
    </location>
</feature>
<dbReference type="InterPro" id="IPR049326">
    <property type="entry name" value="Rhodopsin_dom_fungi"/>
</dbReference>
<keyword evidence="4 8" id="KW-0472">Membrane</keyword>
<feature type="transmembrane region" description="Helical" evidence="8">
    <location>
        <begin position="218"/>
        <end position="236"/>
    </location>
</feature>
<dbReference type="AlphaFoldDB" id="A0A6G1K9C7"/>
<gene>
    <name evidence="10" type="ORF">K504DRAFT_502142</name>
</gene>
<keyword evidence="6" id="KW-0175">Coiled coil</keyword>
<feature type="transmembrane region" description="Helical" evidence="8">
    <location>
        <begin position="163"/>
        <end position="188"/>
    </location>
</feature>
<evidence type="ECO:0000256" key="8">
    <source>
        <dbReference type="SAM" id="Phobius"/>
    </source>
</evidence>
<keyword evidence="3 8" id="KW-1133">Transmembrane helix</keyword>